<evidence type="ECO:0000313" key="8">
    <source>
        <dbReference type="Proteomes" id="UP000030428"/>
    </source>
</evidence>
<dbReference type="PRINTS" id="PR00320">
    <property type="entry name" value="GPROTEINBRPT"/>
</dbReference>
<dbReference type="InterPro" id="IPR029030">
    <property type="entry name" value="Caspase-like_dom_sf"/>
</dbReference>
<dbReference type="Pfam" id="PF00656">
    <property type="entry name" value="Peptidase_C14"/>
    <property type="match status" value="1"/>
</dbReference>
<dbReference type="InterPro" id="IPR036322">
    <property type="entry name" value="WD40_repeat_dom_sf"/>
</dbReference>
<sequence>MNLKYLTLGLTLLSLIACTNEVKNDPPTPQSTTTAPPPIEPGGHKALAKAPPILQIDPGGHKALINDVTFTSDGRYLVSAADDKVVRVWDLKTGKTVRTLRGQIGAGHEGKIFAMALSPDERWLAVGGWMKIPGESGHHIRLYNFPTGELVTLLKGHNNAVLSLAFSPDSRYLVSGSGDNKAIIWDINQQQRLHTLKGHTNDIYAVAFTPDSKRVVTGSFDHSLRLWRLASGELIAKLQGHSDKLSSVAISPIDGTIASGSADHTIRLWDGVTGQFIKTLANQGTIVGSLSFSPDGGYLVSGVGSAPHHCHVWSYPSGKEIVTYKEHDNVVIATAISPDGRWVATGGGDNKEIHIWNRRDGTLKPKVSEAKQRLRGVGASIWAVGFSRDGKYMAWGKNTKSGLQVNDYGPLEHRLRLPSSDNPLGTPKQIKPNQNYLRAKDKWQDWTLSHRKGGDYGYDAILDIKNQNRTIASIEREATDGYDHRSYTFTPNGQTIISGGGAGVLTAYQRNGTKIGDYIGHTGDVRAVTVSADGRFLLSGSVDQTVRLWNLRTRENLLTLFHGSNGEWVVWINSGHYASSPLGDKMIGWQINKGVDKAADYISAAQLAQHFYRPDIINAAIKLGSAKQALAQAENTRFNLNLLTRKLPPKFQIISPSSGTRVTTGIVPVKLKIAANTVAIEKFMVYVNGREVTPHKIRKMRPFIQQHTKTIEVPLETGKNRITIRAKNSIGISSVELNLQYAGATQIRQGNLHLLSIGISEYLNLDRQQQLKFAAKDADAIHNLLQTQGKKLYRGIKATLLSDNSGTIPTKRNIEQALKQLGNAQKNDTSIIYLSGHGMNIGKDYYLIPRDAKHRGSQIDKNSLVSWQQIQNALVSGLGRKILLIDTCHAGNAFNPRLLKESAAQDIIVLSATDADNVSLEMEGLGHGVFTYSLLKGLKGKADLFDEDNAKKITFKELDAYVSLLVAQLTGNRQKTVSQAGSGGFTNFTFMQR</sequence>
<feature type="signal peptide" evidence="5">
    <location>
        <begin position="1"/>
        <end position="19"/>
    </location>
</feature>
<feature type="repeat" description="WD" evidence="3">
    <location>
        <begin position="58"/>
        <end position="99"/>
    </location>
</feature>
<dbReference type="Gene3D" id="3.40.50.1460">
    <property type="match status" value="1"/>
</dbReference>
<dbReference type="EMBL" id="JSZA02000378">
    <property type="protein sequence ID" value="KHD06254.1"/>
    <property type="molecule type" value="Genomic_DNA"/>
</dbReference>
<organism evidence="7 8">
    <name type="scientific">Candidatus Thiomargarita nelsonii</name>
    <dbReference type="NCBI Taxonomy" id="1003181"/>
    <lineage>
        <taxon>Bacteria</taxon>
        <taxon>Pseudomonadati</taxon>
        <taxon>Pseudomonadota</taxon>
        <taxon>Gammaproteobacteria</taxon>
        <taxon>Thiotrichales</taxon>
        <taxon>Thiotrichaceae</taxon>
        <taxon>Thiomargarita</taxon>
    </lineage>
</organism>
<dbReference type="SUPFAM" id="SSF52129">
    <property type="entry name" value="Caspase-like"/>
    <property type="match status" value="1"/>
</dbReference>
<dbReference type="InterPro" id="IPR001680">
    <property type="entry name" value="WD40_rpt"/>
</dbReference>
<feature type="chain" id="PRO_5007387792" description="Peptidase C14 caspase domain-containing protein" evidence="5">
    <location>
        <begin position="20"/>
        <end position="993"/>
    </location>
</feature>
<dbReference type="AlphaFoldDB" id="A0A0A6P7I1"/>
<dbReference type="Proteomes" id="UP000030428">
    <property type="component" value="Unassembled WGS sequence"/>
</dbReference>
<feature type="repeat" description="WD" evidence="3">
    <location>
        <begin position="196"/>
        <end position="237"/>
    </location>
</feature>
<feature type="region of interest" description="Disordered" evidence="4">
    <location>
        <begin position="22"/>
        <end position="46"/>
    </location>
</feature>
<evidence type="ECO:0000256" key="4">
    <source>
        <dbReference type="SAM" id="MobiDB-lite"/>
    </source>
</evidence>
<dbReference type="PANTHER" id="PTHR19879">
    <property type="entry name" value="TRANSCRIPTION INITIATION FACTOR TFIID"/>
    <property type="match status" value="1"/>
</dbReference>
<dbReference type="PROSITE" id="PS50294">
    <property type="entry name" value="WD_REPEATS_REGION"/>
    <property type="match status" value="5"/>
</dbReference>
<dbReference type="SMART" id="SM00320">
    <property type="entry name" value="WD40"/>
    <property type="match status" value="9"/>
</dbReference>
<feature type="repeat" description="WD" evidence="3">
    <location>
        <begin position="518"/>
        <end position="559"/>
    </location>
</feature>
<dbReference type="InterPro" id="IPR020472">
    <property type="entry name" value="WD40_PAC1"/>
</dbReference>
<comment type="caution">
    <text evidence="7">The sequence shown here is derived from an EMBL/GenBank/DDBJ whole genome shotgun (WGS) entry which is preliminary data.</text>
</comment>
<dbReference type="PROSITE" id="PS50082">
    <property type="entry name" value="WD_REPEATS_2"/>
    <property type="match status" value="5"/>
</dbReference>
<reference evidence="7 8" key="1">
    <citation type="journal article" date="2016" name="Front. Microbiol.">
        <title>Single-Cell (Meta-)Genomics of a Dimorphic Candidatus Thiomargarita nelsonii Reveals Genomic Plasticity.</title>
        <authorList>
            <person name="Flood B.E."/>
            <person name="Fliss P."/>
            <person name="Jones D.S."/>
            <person name="Dick G.J."/>
            <person name="Jain S."/>
            <person name="Kaster A.K."/>
            <person name="Winkel M."/>
            <person name="Mussmann M."/>
            <person name="Bailey J."/>
        </authorList>
    </citation>
    <scope>NUCLEOTIDE SEQUENCE [LARGE SCALE GENOMIC DNA]</scope>
    <source>
        <strain evidence="7">Hydrate Ridge</strain>
    </source>
</reference>
<evidence type="ECO:0000256" key="1">
    <source>
        <dbReference type="ARBA" id="ARBA00022574"/>
    </source>
</evidence>
<dbReference type="InterPro" id="IPR011047">
    <property type="entry name" value="Quinoprotein_ADH-like_sf"/>
</dbReference>
<feature type="repeat" description="WD" evidence="3">
    <location>
        <begin position="154"/>
        <end position="195"/>
    </location>
</feature>
<feature type="repeat" description="WD" evidence="3">
    <location>
        <begin position="238"/>
        <end position="279"/>
    </location>
</feature>
<dbReference type="Gene3D" id="2.60.40.10">
    <property type="entry name" value="Immunoglobulins"/>
    <property type="match status" value="1"/>
</dbReference>
<dbReference type="InterPro" id="IPR019775">
    <property type="entry name" value="WD40_repeat_CS"/>
</dbReference>
<dbReference type="SUPFAM" id="SSF50978">
    <property type="entry name" value="WD40 repeat-like"/>
    <property type="match status" value="1"/>
</dbReference>
<name>A0A0A6P7I1_9GAMM</name>
<evidence type="ECO:0000256" key="2">
    <source>
        <dbReference type="ARBA" id="ARBA00022737"/>
    </source>
</evidence>
<keyword evidence="5" id="KW-0732">Signal</keyword>
<accession>A0A0A6P7I1</accession>
<dbReference type="GO" id="GO:0004197">
    <property type="term" value="F:cysteine-type endopeptidase activity"/>
    <property type="evidence" value="ECO:0007669"/>
    <property type="project" value="InterPro"/>
</dbReference>
<keyword evidence="1 3" id="KW-0853">WD repeat</keyword>
<gene>
    <name evidence="7" type="ORF">PN36_34200</name>
</gene>
<dbReference type="InterPro" id="IPR013783">
    <property type="entry name" value="Ig-like_fold"/>
</dbReference>
<evidence type="ECO:0000256" key="5">
    <source>
        <dbReference type="SAM" id="SignalP"/>
    </source>
</evidence>
<evidence type="ECO:0000256" key="3">
    <source>
        <dbReference type="PROSITE-ProRule" id="PRU00221"/>
    </source>
</evidence>
<evidence type="ECO:0000259" key="6">
    <source>
        <dbReference type="Pfam" id="PF00656"/>
    </source>
</evidence>
<dbReference type="InterPro" id="IPR011600">
    <property type="entry name" value="Pept_C14_caspase"/>
</dbReference>
<dbReference type="PANTHER" id="PTHR19879:SF9">
    <property type="entry name" value="TRANSCRIPTION INITIATION FACTOR TFIID SUBUNIT 5"/>
    <property type="match status" value="1"/>
</dbReference>
<keyword evidence="8" id="KW-1185">Reference proteome</keyword>
<dbReference type="CDD" id="cd00200">
    <property type="entry name" value="WD40"/>
    <property type="match status" value="2"/>
</dbReference>
<dbReference type="PROSITE" id="PS00678">
    <property type="entry name" value="WD_REPEATS_1"/>
    <property type="match status" value="3"/>
</dbReference>
<feature type="domain" description="Peptidase C14 caspase" evidence="6">
    <location>
        <begin position="756"/>
        <end position="943"/>
    </location>
</feature>
<dbReference type="Pfam" id="PF00400">
    <property type="entry name" value="WD40"/>
    <property type="match status" value="8"/>
</dbReference>
<dbReference type="GO" id="GO:0006508">
    <property type="term" value="P:proteolysis"/>
    <property type="evidence" value="ECO:0007669"/>
    <property type="project" value="InterPro"/>
</dbReference>
<dbReference type="SUPFAM" id="SSF50998">
    <property type="entry name" value="Quinoprotein alcohol dehydrogenase-like"/>
    <property type="match status" value="1"/>
</dbReference>
<dbReference type="InterPro" id="IPR015943">
    <property type="entry name" value="WD40/YVTN_repeat-like_dom_sf"/>
</dbReference>
<protein>
    <recommendedName>
        <fullName evidence="6">Peptidase C14 caspase domain-containing protein</fullName>
    </recommendedName>
</protein>
<keyword evidence="2" id="KW-0677">Repeat</keyword>
<dbReference type="Gene3D" id="2.130.10.10">
    <property type="entry name" value="YVTN repeat-like/Quinoprotein amine dehydrogenase"/>
    <property type="match status" value="4"/>
</dbReference>
<dbReference type="PROSITE" id="PS51257">
    <property type="entry name" value="PROKAR_LIPOPROTEIN"/>
    <property type="match status" value="1"/>
</dbReference>
<proteinExistence type="predicted"/>
<evidence type="ECO:0000313" key="7">
    <source>
        <dbReference type="EMBL" id="KHD06254.1"/>
    </source>
</evidence>